<dbReference type="AlphaFoldDB" id="A0AA36GUE3"/>
<reference evidence="2" key="1">
    <citation type="submission" date="2023-07" db="EMBL/GenBank/DDBJ databases">
        <authorList>
            <consortium name="CYATHOMIX"/>
        </authorList>
    </citation>
    <scope>NUCLEOTIDE SEQUENCE</scope>
    <source>
        <strain evidence="2">N/A</strain>
    </source>
</reference>
<evidence type="ECO:0000313" key="3">
    <source>
        <dbReference type="Proteomes" id="UP001176961"/>
    </source>
</evidence>
<evidence type="ECO:0000313" key="2">
    <source>
        <dbReference type="EMBL" id="CAJ0598319.1"/>
    </source>
</evidence>
<protein>
    <submittedName>
        <fullName evidence="2">Uncharacterized protein</fullName>
    </submittedName>
</protein>
<feature type="compositionally biased region" description="Basic and acidic residues" evidence="1">
    <location>
        <begin position="52"/>
        <end position="64"/>
    </location>
</feature>
<keyword evidence="3" id="KW-1185">Reference proteome</keyword>
<feature type="compositionally biased region" description="Polar residues" evidence="1">
    <location>
        <begin position="17"/>
        <end position="42"/>
    </location>
</feature>
<name>A0AA36GUE3_CYLNA</name>
<accession>A0AA36GUE3</accession>
<organism evidence="2 3">
    <name type="scientific">Cylicocyclus nassatus</name>
    <name type="common">Nematode worm</name>
    <dbReference type="NCBI Taxonomy" id="53992"/>
    <lineage>
        <taxon>Eukaryota</taxon>
        <taxon>Metazoa</taxon>
        <taxon>Ecdysozoa</taxon>
        <taxon>Nematoda</taxon>
        <taxon>Chromadorea</taxon>
        <taxon>Rhabditida</taxon>
        <taxon>Rhabditina</taxon>
        <taxon>Rhabditomorpha</taxon>
        <taxon>Strongyloidea</taxon>
        <taxon>Strongylidae</taxon>
        <taxon>Cylicocyclus</taxon>
    </lineage>
</organism>
<dbReference type="EMBL" id="CATQJL010000223">
    <property type="protein sequence ID" value="CAJ0598319.1"/>
    <property type="molecule type" value="Genomic_DNA"/>
</dbReference>
<feature type="region of interest" description="Disordered" evidence="1">
    <location>
        <begin position="1"/>
        <end position="101"/>
    </location>
</feature>
<feature type="compositionally biased region" description="Basic and acidic residues" evidence="1">
    <location>
        <begin position="75"/>
        <end position="101"/>
    </location>
</feature>
<feature type="compositionally biased region" description="Basic and acidic residues" evidence="1">
    <location>
        <begin position="1"/>
        <end position="10"/>
    </location>
</feature>
<comment type="caution">
    <text evidence="2">The sequence shown here is derived from an EMBL/GenBank/DDBJ whole genome shotgun (WGS) entry which is preliminary data.</text>
</comment>
<proteinExistence type="predicted"/>
<dbReference type="Proteomes" id="UP001176961">
    <property type="component" value="Unassembled WGS sequence"/>
</dbReference>
<sequence length="101" mass="11402">MEEKIEDLTRMKPLRATSDTTLEATPEPSTVASTKTTKRQMVSSSSESSTTEDEKKEQESDKPGPSKTSTPKKPSKSEFIRKKIEKDLTGKRLKRTNRDEL</sequence>
<evidence type="ECO:0000256" key="1">
    <source>
        <dbReference type="SAM" id="MobiDB-lite"/>
    </source>
</evidence>
<gene>
    <name evidence="2" type="ORF">CYNAS_LOCUS10302</name>
</gene>